<protein>
    <submittedName>
        <fullName evidence="1">Uncharacterized protein</fullName>
    </submittedName>
</protein>
<sequence length="165" mass="18643">MSGFSVANNITLRSYYATYRAFTTKSTRSSATTNQLNYADAQALRRAVQKLDDFDFETADKDDISSHVRAFIDTYNYTMDSAKSSTNSYATSTYKNLKNLASKYSKDLENIGIKENSSGYLTLSSSAVENIRGSRFKSLLNKDSKFMKQLTTYAKRMANNIDYYA</sequence>
<reference evidence="1 2" key="1">
    <citation type="submission" date="2020-08" db="EMBL/GenBank/DDBJ databases">
        <title>Genome public.</title>
        <authorList>
            <person name="Liu C."/>
            <person name="Sun Q."/>
        </authorList>
    </citation>
    <scope>NUCLEOTIDE SEQUENCE [LARGE SCALE GENOMIC DNA]</scope>
    <source>
        <strain evidence="1 2">NSJ-9</strain>
    </source>
</reference>
<accession>A0ABR7GEM2</accession>
<evidence type="ECO:0000313" key="2">
    <source>
        <dbReference type="Proteomes" id="UP000643810"/>
    </source>
</evidence>
<organism evidence="1 2">
    <name type="scientific">Roseburia lenta</name>
    <dbReference type="NCBI Taxonomy" id="2763061"/>
    <lineage>
        <taxon>Bacteria</taxon>
        <taxon>Bacillati</taxon>
        <taxon>Bacillota</taxon>
        <taxon>Clostridia</taxon>
        <taxon>Lachnospirales</taxon>
        <taxon>Lachnospiraceae</taxon>
        <taxon>Roseburia</taxon>
    </lineage>
</organism>
<evidence type="ECO:0000313" key="1">
    <source>
        <dbReference type="EMBL" id="MBC5685883.1"/>
    </source>
</evidence>
<dbReference type="RefSeq" id="WP_186854023.1">
    <property type="nucleotide sequence ID" value="NZ_JACOPG010000002.1"/>
</dbReference>
<gene>
    <name evidence="1" type="ORF">H8R94_04580</name>
</gene>
<name>A0ABR7GEM2_9FIRM</name>
<dbReference type="EMBL" id="JACOPG010000002">
    <property type="protein sequence ID" value="MBC5685883.1"/>
    <property type="molecule type" value="Genomic_DNA"/>
</dbReference>
<dbReference type="Proteomes" id="UP000643810">
    <property type="component" value="Unassembled WGS sequence"/>
</dbReference>
<proteinExistence type="predicted"/>
<comment type="caution">
    <text evidence="1">The sequence shown here is derived from an EMBL/GenBank/DDBJ whole genome shotgun (WGS) entry which is preliminary data.</text>
</comment>
<keyword evidence="2" id="KW-1185">Reference proteome</keyword>